<dbReference type="PROSITE" id="PS51194">
    <property type="entry name" value="HELICASE_CTER"/>
    <property type="match status" value="1"/>
</dbReference>
<dbReference type="InterPro" id="IPR027417">
    <property type="entry name" value="P-loop_NTPase"/>
</dbReference>
<keyword evidence="4" id="KW-0067">ATP-binding</keyword>
<dbReference type="PANTHER" id="PTHR47961:SF6">
    <property type="entry name" value="DNA-DIRECTED DNA POLYMERASE"/>
    <property type="match status" value="1"/>
</dbReference>
<evidence type="ECO:0000256" key="1">
    <source>
        <dbReference type="ARBA" id="ARBA00022741"/>
    </source>
</evidence>
<dbReference type="InterPro" id="IPR001650">
    <property type="entry name" value="Helicase_C-like"/>
</dbReference>
<dbReference type="eggNOG" id="COG1204">
    <property type="taxonomic scope" value="Bacteria"/>
</dbReference>
<dbReference type="InterPro" id="IPR050474">
    <property type="entry name" value="Hel308_SKI2-like"/>
</dbReference>
<evidence type="ECO:0000256" key="2">
    <source>
        <dbReference type="ARBA" id="ARBA00022801"/>
    </source>
</evidence>
<dbReference type="GO" id="GO:0003676">
    <property type="term" value="F:nucleic acid binding"/>
    <property type="evidence" value="ECO:0007669"/>
    <property type="project" value="InterPro"/>
</dbReference>
<dbReference type="GO" id="GO:0004386">
    <property type="term" value="F:helicase activity"/>
    <property type="evidence" value="ECO:0007669"/>
    <property type="project" value="UniProtKB-KW"/>
</dbReference>
<feature type="domain" description="Helicase ATP-binding" evidence="5">
    <location>
        <begin position="140"/>
        <end position="310"/>
    </location>
</feature>
<dbReference type="InterPro" id="IPR014001">
    <property type="entry name" value="Helicase_ATP-bd"/>
</dbReference>
<evidence type="ECO:0000259" key="6">
    <source>
        <dbReference type="PROSITE" id="PS51194"/>
    </source>
</evidence>
<dbReference type="Gene3D" id="3.40.50.300">
    <property type="entry name" value="P-loop containing nucleotide triphosphate hydrolases"/>
    <property type="match status" value="2"/>
</dbReference>
<dbReference type="GO" id="GO:0016787">
    <property type="term" value="F:hydrolase activity"/>
    <property type="evidence" value="ECO:0007669"/>
    <property type="project" value="UniProtKB-KW"/>
</dbReference>
<proteinExistence type="predicted"/>
<keyword evidence="3 7" id="KW-0347">Helicase</keyword>
<evidence type="ECO:0000259" key="5">
    <source>
        <dbReference type="PROSITE" id="PS51192"/>
    </source>
</evidence>
<protein>
    <submittedName>
        <fullName evidence="7">DEAD/DEAH box helicase domain protein</fullName>
    </submittedName>
</protein>
<sequence>MFIEELVKDIYEDEYFIELYDKICNLFVRATFKFKTEKLSVKELKDILRFADILSNSQEALAKNKAYKIISLLKKTYEKNEVYKAYSIAILKKLSNFPALDNCEDIQLPIDREIEYGLKKIEYKIPIGNGHFTPTQYKIYKMIRQSNFFSFSGPTSMGKSFIIKQFILEKIQKDNFVKGFCILVPSKALIKQYLLEFIKVLSELNITKFNVLTTPNVLDFTEFEEDNFIFILTPERLLNLLSSTTKVQLDYLIIDEAHKLFNDDDRALTYYTSIDYCMTKFKFIKVIMSSPLIKNPNIYGNMYYRKESTSIRALETPVSQNLFYIDLLKTTIDFYDDNKPYHFNISRILKLHTANGILHKVGQGNSLIYLNSKNEMIEYAIDLCAYFKENNIDILNVEEKAKVNQVCELIAKIIHPEYYLIECIKLGIGYHYGNLPLIIRERVEELFKNGTVKYLFCTSTLLEGVNMPAKNVFIFSDKIGRKNISKIDFWNLAGRAGRLGYEFYGNIFCLKIKENMWKHKEIFIEKDDISAQDILKDTLKKKNKEIKNVLLEEEIKQDISKKEKYINYISNIIQIDTIAKQDTSMIKQIAEIDNETLDICKEFENKVDIDVLNANRSIDIKVQNNVNNYLVMNKMPSIINTKVCFSVLSNMYDLYRWDIKEKNLKNRGALKYIALLMAEWMNDMPLSRIIHGTMQYYHKNAKEVWVNNQPIGIFDISNQSHINILINQTINDIEHILKFDLEKYFNHYYMLLKSKYGEECIGANWAMNLEFGTRNNKNIIIQNNGFSRYCANILLTEYTKYLVFEGDILKTIDINILNSEEIRNIVLKNELKTWFGIKNIYIDNID</sequence>
<dbReference type="SMART" id="SM00487">
    <property type="entry name" value="DEXDc"/>
    <property type="match status" value="1"/>
</dbReference>
<evidence type="ECO:0000313" key="7">
    <source>
        <dbReference type="EMBL" id="ACO86993.1"/>
    </source>
</evidence>
<dbReference type="GO" id="GO:0005524">
    <property type="term" value="F:ATP binding"/>
    <property type="evidence" value="ECO:0007669"/>
    <property type="project" value="UniProtKB-KW"/>
</dbReference>
<keyword evidence="1" id="KW-0547">Nucleotide-binding</keyword>
<dbReference type="EMBL" id="CP001581">
    <property type="protein sequence ID" value="ACO86993.1"/>
    <property type="molecule type" value="Genomic_DNA"/>
</dbReference>
<organism evidence="7 8">
    <name type="scientific">Clostridium botulinum (strain Kyoto / Type A2)</name>
    <dbReference type="NCBI Taxonomy" id="536232"/>
    <lineage>
        <taxon>Bacteria</taxon>
        <taxon>Bacillati</taxon>
        <taxon>Bacillota</taxon>
        <taxon>Clostridia</taxon>
        <taxon>Eubacteriales</taxon>
        <taxon>Clostridiaceae</taxon>
        <taxon>Clostridium</taxon>
    </lineage>
</organism>
<dbReference type="InterPro" id="IPR011545">
    <property type="entry name" value="DEAD/DEAH_box_helicase_dom"/>
</dbReference>
<dbReference type="RefSeq" id="WP_012705631.1">
    <property type="nucleotide sequence ID" value="NC_012563.1"/>
</dbReference>
<dbReference type="Pfam" id="PF00270">
    <property type="entry name" value="DEAD"/>
    <property type="match status" value="1"/>
</dbReference>
<keyword evidence="2" id="KW-0378">Hydrolase</keyword>
<accession>C1FPY1</accession>
<dbReference type="HOGENOM" id="CLU_016339_0_0_9"/>
<dbReference type="Pfam" id="PF00271">
    <property type="entry name" value="Helicase_C"/>
    <property type="match status" value="1"/>
</dbReference>
<name>C1FPY1_CLOBJ</name>
<dbReference type="PANTHER" id="PTHR47961">
    <property type="entry name" value="DNA POLYMERASE THETA, PUTATIVE (AFU_ORTHOLOGUE AFUA_1G05260)-RELATED"/>
    <property type="match status" value="1"/>
</dbReference>
<feature type="domain" description="Helicase C-terminal" evidence="6">
    <location>
        <begin position="353"/>
        <end position="550"/>
    </location>
</feature>
<gene>
    <name evidence="7" type="ordered locus">CLM_2298</name>
</gene>
<evidence type="ECO:0000256" key="4">
    <source>
        <dbReference type="ARBA" id="ARBA00022840"/>
    </source>
</evidence>
<dbReference type="PROSITE" id="PS51192">
    <property type="entry name" value="HELICASE_ATP_BIND_1"/>
    <property type="match status" value="1"/>
</dbReference>
<dbReference type="KEGG" id="cby:CLM_2298"/>
<dbReference type="SMART" id="SM00490">
    <property type="entry name" value="HELICc"/>
    <property type="match status" value="1"/>
</dbReference>
<dbReference type="Proteomes" id="UP000001374">
    <property type="component" value="Chromosome"/>
</dbReference>
<reference evidence="7 8" key="1">
    <citation type="submission" date="2008-10" db="EMBL/GenBank/DDBJ databases">
        <title>Genome sequence of Clostridium botulinum A2 Kyoto.</title>
        <authorList>
            <person name="Shrivastava S."/>
            <person name="Brinkac L.M."/>
            <person name="Brown J.L."/>
            <person name="Bruce D."/>
            <person name="Detter C.C."/>
            <person name="Johnson E.A."/>
            <person name="Munk C.A."/>
            <person name="Smith L.A."/>
            <person name="Smith T.J."/>
            <person name="Sutton G."/>
            <person name="Brettin T.S."/>
        </authorList>
    </citation>
    <scope>NUCLEOTIDE SEQUENCE [LARGE SCALE GENOMIC DNA]</scope>
    <source>
        <strain evidence="8">Kyoto / Type A2</strain>
    </source>
</reference>
<dbReference type="SUPFAM" id="SSF52540">
    <property type="entry name" value="P-loop containing nucleoside triphosphate hydrolases"/>
    <property type="match status" value="1"/>
</dbReference>
<evidence type="ECO:0000313" key="8">
    <source>
        <dbReference type="Proteomes" id="UP000001374"/>
    </source>
</evidence>
<dbReference type="AlphaFoldDB" id="C1FPY1"/>
<evidence type="ECO:0000256" key="3">
    <source>
        <dbReference type="ARBA" id="ARBA00022806"/>
    </source>
</evidence>